<dbReference type="InterPro" id="IPR036778">
    <property type="entry name" value="OHCU_decarboxylase_sf"/>
</dbReference>
<comment type="caution">
    <text evidence="8">The sequence shown here is derived from an EMBL/GenBank/DDBJ whole genome shotgun (WGS) entry which is preliminary data.</text>
</comment>
<dbReference type="Pfam" id="PF09349">
    <property type="entry name" value="OHCU_decarbox"/>
    <property type="match status" value="1"/>
</dbReference>
<keyword evidence="4" id="KW-0659">Purine metabolism</keyword>
<dbReference type="OrthoDB" id="5243781at2"/>
<evidence type="ECO:0000256" key="3">
    <source>
        <dbReference type="ARBA" id="ARBA00012257"/>
    </source>
</evidence>
<dbReference type="EC" id="4.1.1.97" evidence="3"/>
<gene>
    <name evidence="8" type="primary">uraD</name>
    <name evidence="8" type="ORF">D4739_10410</name>
</gene>
<evidence type="ECO:0000259" key="7">
    <source>
        <dbReference type="Pfam" id="PF09349"/>
    </source>
</evidence>
<dbReference type="InterPro" id="IPR018020">
    <property type="entry name" value="OHCU_decarboxylase"/>
</dbReference>
<dbReference type="GO" id="GO:0019628">
    <property type="term" value="P:urate catabolic process"/>
    <property type="evidence" value="ECO:0007669"/>
    <property type="project" value="TreeGrafter"/>
</dbReference>
<dbReference type="GO" id="GO:0051997">
    <property type="term" value="F:2-oxo-4-hydroxy-4-carboxy-5-ureidoimidazoline decarboxylase activity"/>
    <property type="evidence" value="ECO:0007669"/>
    <property type="project" value="UniProtKB-EC"/>
</dbReference>
<evidence type="ECO:0000256" key="6">
    <source>
        <dbReference type="ARBA" id="ARBA00023239"/>
    </source>
</evidence>
<dbReference type="PANTHER" id="PTHR43466">
    <property type="entry name" value="2-OXO-4-HYDROXY-4-CARBOXY-5-UREIDOIMIDAZOLINE DECARBOXYLASE-RELATED"/>
    <property type="match status" value="1"/>
</dbReference>
<dbReference type="AlphaFoldDB" id="A0A3A5HAZ9"/>
<name>A0A3A5HAZ9_9ACTN</name>
<evidence type="ECO:0000256" key="1">
    <source>
        <dbReference type="ARBA" id="ARBA00001163"/>
    </source>
</evidence>
<reference evidence="9" key="1">
    <citation type="submission" date="2018-09" db="EMBL/GenBank/DDBJ databases">
        <authorList>
            <person name="Zhu H."/>
        </authorList>
    </citation>
    <scope>NUCLEOTIDE SEQUENCE [LARGE SCALE GENOMIC DNA]</scope>
    <source>
        <strain evidence="9">K1W22B-1</strain>
    </source>
</reference>
<evidence type="ECO:0000313" key="9">
    <source>
        <dbReference type="Proteomes" id="UP000276542"/>
    </source>
</evidence>
<dbReference type="Proteomes" id="UP000276542">
    <property type="component" value="Unassembled WGS sequence"/>
</dbReference>
<accession>A0A3A5HAZ9</accession>
<evidence type="ECO:0000256" key="2">
    <source>
        <dbReference type="ARBA" id="ARBA00004754"/>
    </source>
</evidence>
<dbReference type="PANTHER" id="PTHR43466:SF1">
    <property type="entry name" value="2-OXO-4-HYDROXY-4-CARBOXY-5-UREIDOIMIDAZOLINE DECARBOXYLASE-RELATED"/>
    <property type="match status" value="1"/>
</dbReference>
<dbReference type="EMBL" id="QYRP01000002">
    <property type="protein sequence ID" value="RJS46585.1"/>
    <property type="molecule type" value="Genomic_DNA"/>
</dbReference>
<sequence>MRIEEFDAAPAATAEALLRSCVDIDSWIDSLVAARPFGTAPALLERARELATAWTGVEVTAALAEHPRIGEKPTALSRREQSGVSEELADRLAEGNRRYEERFGRIYLVRAAGRTGEEMLGLLEERLGNDLATELDVTHGQLAEIALIRLEGHLTP</sequence>
<dbReference type="NCBIfam" id="NF010372">
    <property type="entry name" value="PRK13798.1"/>
    <property type="match status" value="1"/>
</dbReference>
<dbReference type="RefSeq" id="WP_120060556.1">
    <property type="nucleotide sequence ID" value="NZ_QYRP01000002.1"/>
</dbReference>
<evidence type="ECO:0000256" key="4">
    <source>
        <dbReference type="ARBA" id="ARBA00022631"/>
    </source>
</evidence>
<proteinExistence type="predicted"/>
<keyword evidence="5" id="KW-0210">Decarboxylase</keyword>
<keyword evidence="9" id="KW-1185">Reference proteome</keyword>
<keyword evidence="6 8" id="KW-0456">Lyase</keyword>
<feature type="domain" description="Oxo-4-hydroxy-4-carboxy-5-ureidoimidazoline decarboxylase" evidence="7">
    <location>
        <begin position="8"/>
        <end position="151"/>
    </location>
</feature>
<evidence type="ECO:0000256" key="5">
    <source>
        <dbReference type="ARBA" id="ARBA00022793"/>
    </source>
</evidence>
<comment type="pathway">
    <text evidence="2">Purine metabolism; urate degradation; (S)-allantoin from urate: step 3/3.</text>
</comment>
<dbReference type="NCBIfam" id="TIGR03180">
    <property type="entry name" value="UraD_2"/>
    <property type="match status" value="1"/>
</dbReference>
<dbReference type="InterPro" id="IPR017595">
    <property type="entry name" value="OHCU_decarboxylase-2"/>
</dbReference>
<organism evidence="8 9">
    <name type="scientific">Nocardioides cavernaquae</name>
    <dbReference type="NCBI Taxonomy" id="2321396"/>
    <lineage>
        <taxon>Bacteria</taxon>
        <taxon>Bacillati</taxon>
        <taxon>Actinomycetota</taxon>
        <taxon>Actinomycetes</taxon>
        <taxon>Propionibacteriales</taxon>
        <taxon>Nocardioidaceae</taxon>
        <taxon>Nocardioides</taxon>
    </lineage>
</organism>
<dbReference type="GO" id="GO:0006144">
    <property type="term" value="P:purine nucleobase metabolic process"/>
    <property type="evidence" value="ECO:0007669"/>
    <property type="project" value="UniProtKB-KW"/>
</dbReference>
<dbReference type="SUPFAM" id="SSF158694">
    <property type="entry name" value="UraD-Like"/>
    <property type="match status" value="1"/>
</dbReference>
<comment type="catalytic activity">
    <reaction evidence="1">
        <text>5-hydroxy-2-oxo-4-ureido-2,5-dihydro-1H-imidazole-5-carboxylate + H(+) = (S)-allantoin + CO2</text>
        <dbReference type="Rhea" id="RHEA:26301"/>
        <dbReference type="ChEBI" id="CHEBI:15378"/>
        <dbReference type="ChEBI" id="CHEBI:15678"/>
        <dbReference type="ChEBI" id="CHEBI:16526"/>
        <dbReference type="ChEBI" id="CHEBI:58639"/>
        <dbReference type="EC" id="4.1.1.97"/>
    </reaction>
</comment>
<dbReference type="Gene3D" id="1.10.3330.10">
    <property type="entry name" value="Oxo-4-hydroxy-4-carboxy-5-ureidoimidazoline decarboxylase"/>
    <property type="match status" value="1"/>
</dbReference>
<evidence type="ECO:0000313" key="8">
    <source>
        <dbReference type="EMBL" id="RJS46585.1"/>
    </source>
</evidence>
<protein>
    <recommendedName>
        <fullName evidence="3">2-oxo-4-hydroxy-4-carboxy-5-ureidoimidazoline decarboxylase</fullName>
        <ecNumber evidence="3">4.1.1.97</ecNumber>
    </recommendedName>
</protein>